<dbReference type="HAMAP" id="MF_00328">
    <property type="entry name" value="Guanylate_kinase"/>
    <property type="match status" value="1"/>
</dbReference>
<keyword evidence="4 9" id="KW-0808">Transferase</keyword>
<dbReference type="AlphaFoldDB" id="D6SMW2"/>
<dbReference type="Gene3D" id="3.40.50.300">
    <property type="entry name" value="P-loop containing nucleotide triphosphate hydrolases"/>
    <property type="match status" value="1"/>
</dbReference>
<comment type="catalytic activity">
    <reaction evidence="9">
        <text>GMP + ATP = GDP + ADP</text>
        <dbReference type="Rhea" id="RHEA:20780"/>
        <dbReference type="ChEBI" id="CHEBI:30616"/>
        <dbReference type="ChEBI" id="CHEBI:58115"/>
        <dbReference type="ChEBI" id="CHEBI:58189"/>
        <dbReference type="ChEBI" id="CHEBI:456216"/>
        <dbReference type="EC" id="2.7.4.8"/>
    </reaction>
</comment>
<evidence type="ECO:0000256" key="8">
    <source>
        <dbReference type="ARBA" id="ARBA00030128"/>
    </source>
</evidence>
<comment type="similarity">
    <text evidence="1 9">Belongs to the guanylate kinase family.</text>
</comment>
<dbReference type="EMBL" id="ACJN02000001">
    <property type="protein sequence ID" value="EFI36023.1"/>
    <property type="molecule type" value="Genomic_DNA"/>
</dbReference>
<dbReference type="Gene3D" id="3.30.63.10">
    <property type="entry name" value="Guanylate Kinase phosphate binding domain"/>
    <property type="match status" value="1"/>
</dbReference>
<dbReference type="GO" id="GO:0004385">
    <property type="term" value="F:GMP kinase activity"/>
    <property type="evidence" value="ECO:0007669"/>
    <property type="project" value="UniProtKB-UniRule"/>
</dbReference>
<accession>D6SMW2</accession>
<sequence>MNPKGILLVISAPSGAGKSTLIRMLCRDYPGFGFSVSYTTRKPRENEVHGKDYFFVQKDEFQGLIAKNFFAEWAEVHGNFYGTPARQVLESIQEGRSLIMDVDIQGARQIKNNLQQGAYIFIFPPSLDDLRQRLMHRGSDTAGAVEKRLQNAAGEMLKSDFFDYWLVNDDLDSSYARLKAIVLAEMQRPFIRPDLARKIASGVHYDS</sequence>
<dbReference type="GO" id="GO:0005524">
    <property type="term" value="F:ATP binding"/>
    <property type="evidence" value="ECO:0007669"/>
    <property type="project" value="UniProtKB-UniRule"/>
</dbReference>
<dbReference type="PROSITE" id="PS00856">
    <property type="entry name" value="GUANYLATE_KINASE_1"/>
    <property type="match status" value="1"/>
</dbReference>
<comment type="subcellular location">
    <subcellularLocation>
        <location evidence="9">Cytoplasm</location>
    </subcellularLocation>
</comment>
<comment type="caution">
    <text evidence="11">The sequence shown here is derived from an EMBL/GenBank/DDBJ whole genome shotgun (WGS) entry which is preliminary data.</text>
</comment>
<dbReference type="SMART" id="SM00072">
    <property type="entry name" value="GuKc"/>
    <property type="match status" value="1"/>
</dbReference>
<gene>
    <name evidence="9" type="primary">gmk</name>
    <name evidence="11" type="ORF">Dthio_PD3465</name>
</gene>
<dbReference type="eggNOG" id="COG0194">
    <property type="taxonomic scope" value="Bacteria"/>
</dbReference>
<dbReference type="NCBIfam" id="TIGR03263">
    <property type="entry name" value="guanyl_kin"/>
    <property type="match status" value="1"/>
</dbReference>
<dbReference type="CDD" id="cd00071">
    <property type="entry name" value="GMPK"/>
    <property type="match status" value="1"/>
</dbReference>
<evidence type="ECO:0000256" key="6">
    <source>
        <dbReference type="ARBA" id="ARBA00022777"/>
    </source>
</evidence>
<evidence type="ECO:0000259" key="10">
    <source>
        <dbReference type="PROSITE" id="PS50052"/>
    </source>
</evidence>
<dbReference type="FunFam" id="3.30.63.10:FF:000002">
    <property type="entry name" value="Guanylate kinase 1"/>
    <property type="match status" value="1"/>
</dbReference>
<evidence type="ECO:0000256" key="4">
    <source>
        <dbReference type="ARBA" id="ARBA00022679"/>
    </source>
</evidence>
<dbReference type="SUPFAM" id="SSF52540">
    <property type="entry name" value="P-loop containing nucleoside triphosphate hydrolases"/>
    <property type="match status" value="1"/>
</dbReference>
<dbReference type="Pfam" id="PF00625">
    <property type="entry name" value="Guanylate_kin"/>
    <property type="match status" value="1"/>
</dbReference>
<dbReference type="InterPro" id="IPR020590">
    <property type="entry name" value="Guanylate_kinase_CS"/>
</dbReference>
<dbReference type="PANTHER" id="PTHR23117:SF13">
    <property type="entry name" value="GUANYLATE KINASE"/>
    <property type="match status" value="1"/>
</dbReference>
<evidence type="ECO:0000313" key="11">
    <source>
        <dbReference type="EMBL" id="EFI36023.1"/>
    </source>
</evidence>
<keyword evidence="9" id="KW-0963">Cytoplasm</keyword>
<evidence type="ECO:0000256" key="9">
    <source>
        <dbReference type="HAMAP-Rule" id="MF_00328"/>
    </source>
</evidence>
<evidence type="ECO:0000256" key="1">
    <source>
        <dbReference type="ARBA" id="ARBA00005790"/>
    </source>
</evidence>
<dbReference type="InterPro" id="IPR017665">
    <property type="entry name" value="Guanylate_kinase"/>
</dbReference>
<reference evidence="11" key="1">
    <citation type="submission" date="2010-05" db="EMBL/GenBank/DDBJ databases">
        <title>The draft genome of Desulfonatronospira thiodismutans ASO3-1.</title>
        <authorList>
            <consortium name="US DOE Joint Genome Institute (JGI-PGF)"/>
            <person name="Lucas S."/>
            <person name="Copeland A."/>
            <person name="Lapidus A."/>
            <person name="Cheng J.-F."/>
            <person name="Bruce D."/>
            <person name="Goodwin L."/>
            <person name="Pitluck S."/>
            <person name="Chertkov O."/>
            <person name="Brettin T."/>
            <person name="Detter J.C."/>
            <person name="Han C."/>
            <person name="Land M.L."/>
            <person name="Hauser L."/>
            <person name="Kyrpides N."/>
            <person name="Mikhailova N."/>
            <person name="Muyzer G."/>
            <person name="Woyke T."/>
        </authorList>
    </citation>
    <scope>NUCLEOTIDE SEQUENCE [LARGE SCALE GENOMIC DNA]</scope>
    <source>
        <strain evidence="11">ASO3-1</strain>
    </source>
</reference>
<dbReference type="RefSeq" id="WP_008869151.1">
    <property type="nucleotide sequence ID" value="NZ_ACJN02000001.1"/>
</dbReference>
<keyword evidence="6 9" id="KW-0418">Kinase</keyword>
<dbReference type="PROSITE" id="PS50052">
    <property type="entry name" value="GUANYLATE_KINASE_2"/>
    <property type="match status" value="1"/>
</dbReference>
<keyword evidence="5 9" id="KW-0547">Nucleotide-binding</keyword>
<dbReference type="InterPro" id="IPR027417">
    <property type="entry name" value="P-loop_NTPase"/>
</dbReference>
<dbReference type="Proteomes" id="UP000005496">
    <property type="component" value="Unassembled WGS sequence"/>
</dbReference>
<protein>
    <recommendedName>
        <fullName evidence="3 9">Guanylate kinase</fullName>
        <ecNumber evidence="2 9">2.7.4.8</ecNumber>
    </recommendedName>
    <alternativeName>
        <fullName evidence="8 9">GMP kinase</fullName>
    </alternativeName>
</protein>
<proteinExistence type="inferred from homology"/>
<organism evidence="11 12">
    <name type="scientific">Desulfonatronospira thiodismutans ASO3-1</name>
    <dbReference type="NCBI Taxonomy" id="555779"/>
    <lineage>
        <taxon>Bacteria</taxon>
        <taxon>Pseudomonadati</taxon>
        <taxon>Thermodesulfobacteriota</taxon>
        <taxon>Desulfovibrionia</taxon>
        <taxon>Desulfovibrionales</taxon>
        <taxon>Desulfonatronovibrionaceae</taxon>
        <taxon>Desulfonatronospira</taxon>
    </lineage>
</organism>
<evidence type="ECO:0000256" key="5">
    <source>
        <dbReference type="ARBA" id="ARBA00022741"/>
    </source>
</evidence>
<keyword evidence="12" id="KW-1185">Reference proteome</keyword>
<comment type="function">
    <text evidence="9">Essential for recycling GMP and indirectly, cGMP.</text>
</comment>
<evidence type="ECO:0000313" key="12">
    <source>
        <dbReference type="Proteomes" id="UP000005496"/>
    </source>
</evidence>
<dbReference type="InterPro" id="IPR008145">
    <property type="entry name" value="GK/Ca_channel_bsu"/>
</dbReference>
<feature type="domain" description="Guanylate kinase-like" evidence="10">
    <location>
        <begin position="5"/>
        <end position="183"/>
    </location>
</feature>
<dbReference type="EC" id="2.7.4.8" evidence="2 9"/>
<feature type="binding site" evidence="9">
    <location>
        <begin position="12"/>
        <end position="19"/>
    </location>
    <ligand>
        <name>ATP</name>
        <dbReference type="ChEBI" id="CHEBI:30616"/>
    </ligand>
</feature>
<dbReference type="GO" id="GO:0005829">
    <property type="term" value="C:cytosol"/>
    <property type="evidence" value="ECO:0007669"/>
    <property type="project" value="TreeGrafter"/>
</dbReference>
<dbReference type="PANTHER" id="PTHR23117">
    <property type="entry name" value="GUANYLATE KINASE-RELATED"/>
    <property type="match status" value="1"/>
</dbReference>
<evidence type="ECO:0000256" key="3">
    <source>
        <dbReference type="ARBA" id="ARBA00016296"/>
    </source>
</evidence>
<evidence type="ECO:0000256" key="2">
    <source>
        <dbReference type="ARBA" id="ARBA00012961"/>
    </source>
</evidence>
<name>D6SMW2_9BACT</name>
<dbReference type="InterPro" id="IPR008144">
    <property type="entry name" value="Guanylate_kin-like_dom"/>
</dbReference>
<dbReference type="OrthoDB" id="9808150at2"/>
<keyword evidence="7 9" id="KW-0067">ATP-binding</keyword>
<evidence type="ECO:0000256" key="7">
    <source>
        <dbReference type="ARBA" id="ARBA00022840"/>
    </source>
</evidence>